<dbReference type="Pfam" id="PF07980">
    <property type="entry name" value="SusD_RagB"/>
    <property type="match status" value="1"/>
</dbReference>
<dbReference type="InterPro" id="IPR011990">
    <property type="entry name" value="TPR-like_helical_dom_sf"/>
</dbReference>
<comment type="similarity">
    <text evidence="2">Belongs to the SusD family.</text>
</comment>
<reference evidence="9 10" key="1">
    <citation type="journal article" date="2016" name="BMC Genomics">
        <title>Type VI secretion systems of human gut Bacteroidales segregate into three genetic architectures, two of which are contained on mobile genetic elements.</title>
        <authorList>
            <person name="Coyne M.J."/>
            <person name="Roelofs K.G."/>
            <person name="Comstock L.E."/>
        </authorList>
    </citation>
    <scope>NUCLEOTIDE SEQUENCE [LARGE SCALE GENOMIC DNA]</scope>
    <source>
        <strain evidence="9 10">CL09T03C01</strain>
    </source>
</reference>
<dbReference type="STRING" id="46506.AA415_00671"/>
<evidence type="ECO:0000256" key="3">
    <source>
        <dbReference type="ARBA" id="ARBA00022729"/>
    </source>
</evidence>
<keyword evidence="3 6" id="KW-0732">Signal</keyword>
<name>A0A108TCA1_BACSE</name>
<dbReference type="Gene3D" id="1.10.3780.10">
    <property type="entry name" value="SusD-like"/>
    <property type="match status" value="1"/>
</dbReference>
<evidence type="ECO:0000259" key="8">
    <source>
        <dbReference type="Pfam" id="PF14322"/>
    </source>
</evidence>
<keyword evidence="4" id="KW-0472">Membrane</keyword>
<feature type="domain" description="SusD-like N-terminal" evidence="8">
    <location>
        <begin position="77"/>
        <end position="237"/>
    </location>
</feature>
<keyword evidence="5" id="KW-0998">Cell outer membrane</keyword>
<dbReference type="Gene3D" id="1.25.40.10">
    <property type="entry name" value="Tetratricopeptide repeat domain"/>
    <property type="match status" value="1"/>
</dbReference>
<dbReference type="PATRIC" id="fig|46506.5.peg.718"/>
<sequence precursor="true">MKKIIYSLAIAASMLTFNSCIGDLDTVPLNETDKNAGQAYQTLEDYEMGLAYIYGAYSLASQNDPGKADIAVDDAGQSELVRQYMVLNEMSVDALKCTWGDSYIVELQNNSWSATPNASTLAVYTRCMMVVTRANEFLKQSSAASLEGLPQLRAEARFLRAFAYYLLMDLYGNPPFAMEENVAGALPSQIGRKALFEWIEGELKDLLEGSELPEVGAVPYPRVTKGAAQATLARMYLNAEVYTGTARWQDALDAAEATIKMGYDLCPNYEELFMQDNSENDNARKEFIFAIAYDRDNSQSWGGTTHLVSASLSSEANSAIAKELGYPDARIARENWNGYHVPNEYVEYFELKDVKWGETSGFGYDRANSDKRAFFYNIGGTKEYSNSDINSGWRCWKFTSRDSKGNLFSGDEYSKLSSADFPFIRLAEMYLIYAEAKARLDGGTTTDTKALGYIKELRDRAGVSMPAFIDTEFILKERARELMWEGHRRTDLIRYGYFTSVSFPWPYKGGVPDGKVSLGQHLTVYPILNTDLTENPNLVQNEGYK</sequence>
<evidence type="ECO:0000259" key="7">
    <source>
        <dbReference type="Pfam" id="PF07980"/>
    </source>
</evidence>
<dbReference type="Gene3D" id="1.25.40.390">
    <property type="match status" value="1"/>
</dbReference>
<feature type="signal peptide" evidence="6">
    <location>
        <begin position="1"/>
        <end position="22"/>
    </location>
</feature>
<gene>
    <name evidence="9" type="ORF">AA415_00671</name>
</gene>
<evidence type="ECO:0000256" key="2">
    <source>
        <dbReference type="ARBA" id="ARBA00006275"/>
    </source>
</evidence>
<dbReference type="AlphaFoldDB" id="A0A108TCA1"/>
<evidence type="ECO:0000313" key="9">
    <source>
        <dbReference type="EMBL" id="KWR57214.1"/>
    </source>
</evidence>
<dbReference type="RefSeq" id="WP_082709249.1">
    <property type="nucleotide sequence ID" value="NZ_LRGC01000002.1"/>
</dbReference>
<dbReference type="Proteomes" id="UP000056419">
    <property type="component" value="Unassembled WGS sequence"/>
</dbReference>
<evidence type="ECO:0000256" key="5">
    <source>
        <dbReference type="ARBA" id="ARBA00023237"/>
    </source>
</evidence>
<evidence type="ECO:0000256" key="4">
    <source>
        <dbReference type="ARBA" id="ARBA00023136"/>
    </source>
</evidence>
<comment type="subcellular location">
    <subcellularLocation>
        <location evidence="1">Cell outer membrane</location>
    </subcellularLocation>
</comment>
<accession>A0A108TCA1</accession>
<dbReference type="InterPro" id="IPR012944">
    <property type="entry name" value="SusD_RagB_dom"/>
</dbReference>
<dbReference type="EMBL" id="LRGC01000002">
    <property type="protein sequence ID" value="KWR57214.1"/>
    <property type="molecule type" value="Genomic_DNA"/>
</dbReference>
<dbReference type="Pfam" id="PF14322">
    <property type="entry name" value="SusD-like_3"/>
    <property type="match status" value="1"/>
</dbReference>
<evidence type="ECO:0000313" key="10">
    <source>
        <dbReference type="Proteomes" id="UP000056419"/>
    </source>
</evidence>
<organism evidence="9 10">
    <name type="scientific">Bacteroides stercoris</name>
    <dbReference type="NCBI Taxonomy" id="46506"/>
    <lineage>
        <taxon>Bacteria</taxon>
        <taxon>Pseudomonadati</taxon>
        <taxon>Bacteroidota</taxon>
        <taxon>Bacteroidia</taxon>
        <taxon>Bacteroidales</taxon>
        <taxon>Bacteroidaceae</taxon>
        <taxon>Bacteroides</taxon>
    </lineage>
</organism>
<dbReference type="CDD" id="cd08977">
    <property type="entry name" value="SusD"/>
    <property type="match status" value="1"/>
</dbReference>
<dbReference type="GO" id="GO:0009279">
    <property type="term" value="C:cell outer membrane"/>
    <property type="evidence" value="ECO:0007669"/>
    <property type="project" value="UniProtKB-SubCell"/>
</dbReference>
<dbReference type="InterPro" id="IPR033985">
    <property type="entry name" value="SusD-like_N"/>
</dbReference>
<evidence type="ECO:0000256" key="1">
    <source>
        <dbReference type="ARBA" id="ARBA00004442"/>
    </source>
</evidence>
<protein>
    <submittedName>
        <fullName evidence="9">SusD family protein</fullName>
    </submittedName>
</protein>
<keyword evidence="10" id="KW-1185">Reference proteome</keyword>
<proteinExistence type="inferred from homology"/>
<feature type="chain" id="PRO_5007131098" evidence="6">
    <location>
        <begin position="23"/>
        <end position="545"/>
    </location>
</feature>
<evidence type="ECO:0000256" key="6">
    <source>
        <dbReference type="SAM" id="SignalP"/>
    </source>
</evidence>
<comment type="caution">
    <text evidence="9">The sequence shown here is derived from an EMBL/GenBank/DDBJ whole genome shotgun (WGS) entry which is preliminary data.</text>
</comment>
<feature type="domain" description="RagB/SusD" evidence="7">
    <location>
        <begin position="375"/>
        <end position="544"/>
    </location>
</feature>
<dbReference type="SUPFAM" id="SSF48452">
    <property type="entry name" value="TPR-like"/>
    <property type="match status" value="1"/>
</dbReference>